<protein>
    <submittedName>
        <fullName evidence="2">Uncharacterized protein</fullName>
    </submittedName>
</protein>
<evidence type="ECO:0000256" key="1">
    <source>
        <dbReference type="SAM" id="Phobius"/>
    </source>
</evidence>
<organism evidence="2 3">
    <name type="scientific">Porites evermanni</name>
    <dbReference type="NCBI Taxonomy" id="104178"/>
    <lineage>
        <taxon>Eukaryota</taxon>
        <taxon>Metazoa</taxon>
        <taxon>Cnidaria</taxon>
        <taxon>Anthozoa</taxon>
        <taxon>Hexacorallia</taxon>
        <taxon>Scleractinia</taxon>
        <taxon>Fungiina</taxon>
        <taxon>Poritidae</taxon>
        <taxon>Porites</taxon>
    </lineage>
</organism>
<reference evidence="2 3" key="1">
    <citation type="submission" date="2022-05" db="EMBL/GenBank/DDBJ databases">
        <authorList>
            <consortium name="Genoscope - CEA"/>
            <person name="William W."/>
        </authorList>
    </citation>
    <scope>NUCLEOTIDE SEQUENCE [LARGE SCALE GENOMIC DNA]</scope>
</reference>
<keyword evidence="1" id="KW-1133">Transmembrane helix</keyword>
<proteinExistence type="predicted"/>
<accession>A0ABN8MV02</accession>
<evidence type="ECO:0000313" key="3">
    <source>
        <dbReference type="Proteomes" id="UP001159427"/>
    </source>
</evidence>
<gene>
    <name evidence="2" type="ORF">PEVE_00039655</name>
</gene>
<dbReference type="Proteomes" id="UP001159427">
    <property type="component" value="Unassembled WGS sequence"/>
</dbReference>
<name>A0ABN8MV02_9CNID</name>
<feature type="transmembrane region" description="Helical" evidence="1">
    <location>
        <begin position="16"/>
        <end position="40"/>
    </location>
</feature>
<keyword evidence="3" id="KW-1185">Reference proteome</keyword>
<keyword evidence="1" id="KW-0472">Membrane</keyword>
<keyword evidence="1" id="KW-0812">Transmembrane</keyword>
<comment type="caution">
    <text evidence="2">The sequence shown here is derived from an EMBL/GenBank/DDBJ whole genome shotgun (WGS) entry which is preliminary data.</text>
</comment>
<dbReference type="EMBL" id="CALNXI010000701">
    <property type="protein sequence ID" value="CAH3036579.1"/>
    <property type="molecule type" value="Genomic_DNA"/>
</dbReference>
<evidence type="ECO:0000313" key="2">
    <source>
        <dbReference type="EMBL" id="CAH3036579.1"/>
    </source>
</evidence>
<sequence length="293" mass="33447">MKNNYKINYEMRKNRLFLWLAVLLTILLVLAIGVFVFLALNAKYQYVCLFDCQQHEGVMARGQGSLSSETASIATVTTAVSQTRSTETGMSEKTTLESKIHTEMSRNTKAPFTTDQNLTIRSEKPSTVSPAFVDRKTTSSVTNNSTSLPVLTPVNLHNTRKPRVNVKKYIKIRGNISFLGKAPKRFPRNSRLIVEFKEDLRSDGPSILLAKTAVDLSNYRRGKTLSYIISCKMPKFAHESYSVSAVLNVGWKPRRNKNEWIRRGDYFTDTSFDVHITKHKRLYIKHIQLVKYT</sequence>